<evidence type="ECO:0000256" key="5">
    <source>
        <dbReference type="ARBA" id="ARBA00022989"/>
    </source>
</evidence>
<evidence type="ECO:0000256" key="2">
    <source>
        <dbReference type="ARBA" id="ARBA00010992"/>
    </source>
</evidence>
<dbReference type="PROSITE" id="PS00216">
    <property type="entry name" value="SUGAR_TRANSPORT_1"/>
    <property type="match status" value="1"/>
</dbReference>
<dbReference type="PANTHER" id="PTHR48022">
    <property type="entry name" value="PLASTIDIC GLUCOSE TRANSPORTER 4"/>
    <property type="match status" value="1"/>
</dbReference>
<feature type="transmembrane region" description="Helical" evidence="8">
    <location>
        <begin position="143"/>
        <end position="161"/>
    </location>
</feature>
<dbReference type="InterPro" id="IPR050360">
    <property type="entry name" value="MFS_Sugar_Transporters"/>
</dbReference>
<dbReference type="FunFam" id="1.20.1250.20:FF:000090">
    <property type="entry name" value="MFS sugar transporter, putative"/>
    <property type="match status" value="1"/>
</dbReference>
<dbReference type="PANTHER" id="PTHR48022:SF28">
    <property type="entry name" value="MAJOR FACILITATOR SUPERFAMILY (MFS) PROFILE DOMAIN-CONTAINING PROTEIN-RELATED"/>
    <property type="match status" value="1"/>
</dbReference>
<dbReference type="InterPro" id="IPR005828">
    <property type="entry name" value="MFS_sugar_transport-like"/>
</dbReference>
<feature type="transmembrane region" description="Helical" evidence="8">
    <location>
        <begin position="359"/>
        <end position="378"/>
    </location>
</feature>
<dbReference type="Proteomes" id="UP000799438">
    <property type="component" value="Unassembled WGS sequence"/>
</dbReference>
<feature type="transmembrane region" description="Helical" evidence="8">
    <location>
        <begin position="303"/>
        <end position="324"/>
    </location>
</feature>
<sequence>MFGTELRGKWLAWAITAASCQGFLLLGYDQGLMSGIIGADNQFGRDFNSPDANMQGIITSIYDIGCAAGSLFSFFFAEHYGRKKMIIAGGTVMILGTIILTSSTTIAQLLVGRIVTGIGNGFNSSNIPSYQSELCKPKNRGKLLSAQGTVTIVGLCIAYWVDFGLSYVDGPVQWRFPVAFQAFFAIFLVLQMLPLPETPRFLIEKDRTAEAAQVLARLDDTTIQDEEVLEVVQTIQVSIEKENQGGPFQYKELLQGGPTGNFRRILICMAVNVMQQWTGSNFINYYAPMVYQENMGVGRTLSLILGGCTSLTYLVGSFIPLWTVDRFGRRALLMTSAAGLCFCFSMASILLSVGGQSCAYGATAMVFLFQIFLGFGWLPIPWFYPSEITTTRIRSKGQAIGSFINWMCVFAVVQITPIATENIKWRTFVIFAVFCFLWIPIVYLFFPETSGLELEDLDYLFQKGGLTGGVWSSKGGRTVMKRTGREEAGVEGGFKDPDRAVSEIREEDTKT</sequence>
<dbReference type="EMBL" id="ML995501">
    <property type="protein sequence ID" value="KAF2137680.1"/>
    <property type="molecule type" value="Genomic_DNA"/>
</dbReference>
<dbReference type="PRINTS" id="PR00171">
    <property type="entry name" value="SUGRTRNSPORT"/>
</dbReference>
<evidence type="ECO:0000256" key="3">
    <source>
        <dbReference type="ARBA" id="ARBA00022448"/>
    </source>
</evidence>
<keyword evidence="3 7" id="KW-0813">Transport</keyword>
<dbReference type="Gene3D" id="1.20.1250.20">
    <property type="entry name" value="MFS general substrate transporter like domains"/>
    <property type="match status" value="1"/>
</dbReference>
<proteinExistence type="inferred from homology"/>
<dbReference type="NCBIfam" id="TIGR00879">
    <property type="entry name" value="SP"/>
    <property type="match status" value="1"/>
</dbReference>
<feature type="transmembrane region" description="Helical" evidence="8">
    <location>
        <begin position="399"/>
        <end position="419"/>
    </location>
</feature>
<dbReference type="PROSITE" id="PS50850">
    <property type="entry name" value="MFS"/>
    <property type="match status" value="1"/>
</dbReference>
<dbReference type="GeneID" id="54301915"/>
<protein>
    <recommendedName>
        <fullName evidence="9">Major facilitator superfamily (MFS) profile domain-containing protein</fullName>
    </recommendedName>
</protein>
<evidence type="ECO:0000256" key="1">
    <source>
        <dbReference type="ARBA" id="ARBA00004141"/>
    </source>
</evidence>
<comment type="subcellular location">
    <subcellularLocation>
        <location evidence="1">Membrane</location>
        <topology evidence="1">Multi-pass membrane protein</topology>
    </subcellularLocation>
</comment>
<evidence type="ECO:0000256" key="4">
    <source>
        <dbReference type="ARBA" id="ARBA00022692"/>
    </source>
</evidence>
<dbReference type="InterPro" id="IPR003663">
    <property type="entry name" value="Sugar/inositol_transpt"/>
</dbReference>
<name>A0A6A6B0W8_9PEZI</name>
<keyword evidence="11" id="KW-1185">Reference proteome</keyword>
<dbReference type="InterPro" id="IPR036259">
    <property type="entry name" value="MFS_trans_sf"/>
</dbReference>
<evidence type="ECO:0000259" key="9">
    <source>
        <dbReference type="PROSITE" id="PS50850"/>
    </source>
</evidence>
<dbReference type="GO" id="GO:0016020">
    <property type="term" value="C:membrane"/>
    <property type="evidence" value="ECO:0007669"/>
    <property type="project" value="UniProtKB-SubCell"/>
</dbReference>
<dbReference type="PROSITE" id="PS00217">
    <property type="entry name" value="SUGAR_TRANSPORT_2"/>
    <property type="match status" value="1"/>
</dbReference>
<feature type="transmembrane region" description="Helical" evidence="8">
    <location>
        <begin position="425"/>
        <end position="446"/>
    </location>
</feature>
<dbReference type="Pfam" id="PF00083">
    <property type="entry name" value="Sugar_tr"/>
    <property type="match status" value="1"/>
</dbReference>
<feature type="transmembrane region" description="Helical" evidence="8">
    <location>
        <begin position="54"/>
        <end position="77"/>
    </location>
</feature>
<dbReference type="AlphaFoldDB" id="A0A6A6B0W8"/>
<evidence type="ECO:0000256" key="8">
    <source>
        <dbReference type="SAM" id="Phobius"/>
    </source>
</evidence>
<evidence type="ECO:0000313" key="10">
    <source>
        <dbReference type="EMBL" id="KAF2137680.1"/>
    </source>
</evidence>
<comment type="similarity">
    <text evidence="2 7">Belongs to the major facilitator superfamily. Sugar transporter (TC 2.A.1.1) family.</text>
</comment>
<feature type="transmembrane region" description="Helical" evidence="8">
    <location>
        <begin position="173"/>
        <end position="195"/>
    </location>
</feature>
<dbReference type="InterPro" id="IPR020846">
    <property type="entry name" value="MFS_dom"/>
</dbReference>
<feature type="domain" description="Major facilitator superfamily (MFS) profile" evidence="9">
    <location>
        <begin position="15"/>
        <end position="450"/>
    </location>
</feature>
<dbReference type="SUPFAM" id="SSF103473">
    <property type="entry name" value="MFS general substrate transporter"/>
    <property type="match status" value="1"/>
</dbReference>
<keyword evidence="5 8" id="KW-1133">Transmembrane helix</keyword>
<gene>
    <name evidence="10" type="ORF">K452DRAFT_321702</name>
</gene>
<dbReference type="GO" id="GO:0005351">
    <property type="term" value="F:carbohydrate:proton symporter activity"/>
    <property type="evidence" value="ECO:0007669"/>
    <property type="project" value="TreeGrafter"/>
</dbReference>
<accession>A0A6A6B0W8</accession>
<dbReference type="RefSeq" id="XP_033393395.1">
    <property type="nucleotide sequence ID" value="XM_033544419.1"/>
</dbReference>
<evidence type="ECO:0000313" key="11">
    <source>
        <dbReference type="Proteomes" id="UP000799438"/>
    </source>
</evidence>
<dbReference type="OrthoDB" id="6133115at2759"/>
<evidence type="ECO:0000256" key="7">
    <source>
        <dbReference type="RuleBase" id="RU003346"/>
    </source>
</evidence>
<keyword evidence="4 8" id="KW-0812">Transmembrane</keyword>
<dbReference type="InterPro" id="IPR005829">
    <property type="entry name" value="Sugar_transporter_CS"/>
</dbReference>
<feature type="transmembrane region" description="Helical" evidence="8">
    <location>
        <begin position="331"/>
        <end position="353"/>
    </location>
</feature>
<evidence type="ECO:0000256" key="6">
    <source>
        <dbReference type="ARBA" id="ARBA00023136"/>
    </source>
</evidence>
<reference evidence="10" key="1">
    <citation type="journal article" date="2020" name="Stud. Mycol.">
        <title>101 Dothideomycetes genomes: a test case for predicting lifestyles and emergence of pathogens.</title>
        <authorList>
            <person name="Haridas S."/>
            <person name="Albert R."/>
            <person name="Binder M."/>
            <person name="Bloem J."/>
            <person name="Labutti K."/>
            <person name="Salamov A."/>
            <person name="Andreopoulos B."/>
            <person name="Baker S."/>
            <person name="Barry K."/>
            <person name="Bills G."/>
            <person name="Bluhm B."/>
            <person name="Cannon C."/>
            <person name="Castanera R."/>
            <person name="Culley D."/>
            <person name="Daum C."/>
            <person name="Ezra D."/>
            <person name="Gonzalez J."/>
            <person name="Henrissat B."/>
            <person name="Kuo A."/>
            <person name="Liang C."/>
            <person name="Lipzen A."/>
            <person name="Lutzoni F."/>
            <person name="Magnuson J."/>
            <person name="Mondo S."/>
            <person name="Nolan M."/>
            <person name="Ohm R."/>
            <person name="Pangilinan J."/>
            <person name="Park H.-J."/>
            <person name="Ramirez L."/>
            <person name="Alfaro M."/>
            <person name="Sun H."/>
            <person name="Tritt A."/>
            <person name="Yoshinaga Y."/>
            <person name="Zwiers L.-H."/>
            <person name="Turgeon B."/>
            <person name="Goodwin S."/>
            <person name="Spatafora J."/>
            <person name="Crous P."/>
            <person name="Grigoriev I."/>
        </authorList>
    </citation>
    <scope>NUCLEOTIDE SEQUENCE</scope>
    <source>
        <strain evidence="10">CBS 121167</strain>
    </source>
</reference>
<organism evidence="10 11">
    <name type="scientific">Aplosporella prunicola CBS 121167</name>
    <dbReference type="NCBI Taxonomy" id="1176127"/>
    <lineage>
        <taxon>Eukaryota</taxon>
        <taxon>Fungi</taxon>
        <taxon>Dikarya</taxon>
        <taxon>Ascomycota</taxon>
        <taxon>Pezizomycotina</taxon>
        <taxon>Dothideomycetes</taxon>
        <taxon>Dothideomycetes incertae sedis</taxon>
        <taxon>Botryosphaeriales</taxon>
        <taxon>Aplosporellaceae</taxon>
        <taxon>Aplosporella</taxon>
    </lineage>
</organism>
<dbReference type="PROSITE" id="PS51257">
    <property type="entry name" value="PROKAR_LIPOPROTEIN"/>
    <property type="match status" value="1"/>
</dbReference>
<keyword evidence="6 8" id="KW-0472">Membrane</keyword>